<dbReference type="AlphaFoldDB" id="J3LLX8"/>
<dbReference type="Proteomes" id="UP000006038">
    <property type="component" value="Chromosome 3"/>
</dbReference>
<keyword evidence="8 10" id="KW-0012">Acyltransferase</keyword>
<proteinExistence type="inferred from homology"/>
<evidence type="ECO:0000256" key="9">
    <source>
        <dbReference type="ARBA" id="ARBA00047375"/>
    </source>
</evidence>
<dbReference type="eggNOG" id="ENOG502QPKZ">
    <property type="taxonomic scope" value="Eukaryota"/>
</dbReference>
<dbReference type="InterPro" id="IPR013747">
    <property type="entry name" value="ACP_syn_III_C"/>
</dbReference>
<comment type="similarity">
    <text evidence="3 10">Belongs to the thiolase-like superfamily. Chalcone/stilbene synthases family.</text>
</comment>
<organism evidence="15">
    <name type="scientific">Oryza brachyantha</name>
    <name type="common">malo sina</name>
    <dbReference type="NCBI Taxonomy" id="4533"/>
    <lineage>
        <taxon>Eukaryota</taxon>
        <taxon>Viridiplantae</taxon>
        <taxon>Streptophyta</taxon>
        <taxon>Embryophyta</taxon>
        <taxon>Tracheophyta</taxon>
        <taxon>Spermatophyta</taxon>
        <taxon>Magnoliopsida</taxon>
        <taxon>Liliopsida</taxon>
        <taxon>Poales</taxon>
        <taxon>Poaceae</taxon>
        <taxon>BOP clade</taxon>
        <taxon>Oryzoideae</taxon>
        <taxon>Oryzeae</taxon>
        <taxon>Oryzinae</taxon>
        <taxon>Oryza</taxon>
    </lineage>
</organism>
<feature type="transmembrane region" description="Helical" evidence="12">
    <location>
        <begin position="93"/>
        <end position="112"/>
    </location>
</feature>
<dbReference type="Pfam" id="PF08392">
    <property type="entry name" value="FAE1_CUT1_RppA"/>
    <property type="match status" value="1"/>
</dbReference>
<dbReference type="PIRSF" id="PIRSF036417">
    <property type="entry name" value="3-ktacl-CoA_syn"/>
    <property type="match status" value="1"/>
</dbReference>
<evidence type="ECO:0000256" key="8">
    <source>
        <dbReference type="ARBA" id="ARBA00023315"/>
    </source>
</evidence>
<keyword evidence="6 12" id="KW-1133">Transmembrane helix</keyword>
<evidence type="ECO:0000256" key="6">
    <source>
        <dbReference type="ARBA" id="ARBA00022989"/>
    </source>
</evidence>
<evidence type="ECO:0000256" key="4">
    <source>
        <dbReference type="ARBA" id="ARBA00022679"/>
    </source>
</evidence>
<keyword evidence="4 10" id="KW-0808">Transferase</keyword>
<dbReference type="InterPro" id="IPR013601">
    <property type="entry name" value="FAE1_typ3_polyketide_synth"/>
</dbReference>
<evidence type="ECO:0000256" key="10">
    <source>
        <dbReference type="PIRNR" id="PIRNR036417"/>
    </source>
</evidence>
<comment type="catalytic activity">
    <reaction evidence="9">
        <text>a very-long-chain acyl-CoA + malonyl-CoA + H(+) = a very-long-chain 3-oxoacyl-CoA + CO2 + CoA</text>
        <dbReference type="Rhea" id="RHEA:32727"/>
        <dbReference type="ChEBI" id="CHEBI:15378"/>
        <dbReference type="ChEBI" id="CHEBI:16526"/>
        <dbReference type="ChEBI" id="CHEBI:57287"/>
        <dbReference type="ChEBI" id="CHEBI:57384"/>
        <dbReference type="ChEBI" id="CHEBI:90725"/>
        <dbReference type="ChEBI" id="CHEBI:90736"/>
        <dbReference type="EC" id="2.3.1.199"/>
    </reaction>
</comment>
<evidence type="ECO:0000256" key="2">
    <source>
        <dbReference type="ARBA" id="ARBA00005194"/>
    </source>
</evidence>
<keyword evidence="5 12" id="KW-0812">Transmembrane</keyword>
<keyword evidence="7 12" id="KW-0472">Membrane</keyword>
<dbReference type="OMA" id="DMEASKC"/>
<dbReference type="GO" id="GO:0009922">
    <property type="term" value="F:fatty acid elongase activity"/>
    <property type="evidence" value="ECO:0007669"/>
    <property type="project" value="UniProtKB-EC"/>
</dbReference>
<evidence type="ECO:0000256" key="11">
    <source>
        <dbReference type="PIRSR" id="PIRSR036417-1"/>
    </source>
</evidence>
<evidence type="ECO:0000256" key="1">
    <source>
        <dbReference type="ARBA" id="ARBA00004370"/>
    </source>
</evidence>
<feature type="active site" evidence="11">
    <location>
        <position position="423"/>
    </location>
</feature>
<sequence>MEAAVMERERLTAEMAFRGDAQAAEGEWAPSIVIKIRRRLPDFARSVNLKYVKLGIRHGGSVTSYLPMLCVPLIASAAYSFVRLDVIYRSIDLLTCVAWLGTAVLLLTVYYFKRPRPVYLVEFACYKPEDQNKISKEGFLEMTESTGCFNDAALDFQTKITNRSALGDETYLPPGVQARPPRLNMAEARMEAEAVMFGCLDALFEATGINPRRDVSILIVNCSLFNPTPSLASMVVNRYRMREDIKSFNLGGMGCSAGLIAVDLARDLLQANADSYAVVVSTENITLNWYFGNDRSMLLSNCIFRMGGSAVLLSNRRRDFHRAKYQLEHIVRTHKGADDRSFRSVYQEEDEQRIKGLSISRDLVEVGGHALKTNITTLGPLVLPLTEQLKFLKSLMMRRVFRVRGVRPYIPDFRRAFEHFCVHAGGRAVLEEVQRSLTLEDRDMEPSKCSLHRFGNTSSSSLWYELAYAEAKGRVQRGNRVWQIGFGSGFKCNSAVWRALRDVPAVSPPPPGKKSCNPWVDCIAKYPPKAYV</sequence>
<feature type="domain" description="Beta-ketoacyl-[acyl-carrier-protein] synthase III C-terminal" evidence="14">
    <location>
        <begin position="418"/>
        <end position="498"/>
    </location>
</feature>
<dbReference type="Gene3D" id="3.40.47.10">
    <property type="match status" value="1"/>
</dbReference>
<dbReference type="HOGENOM" id="CLU_013238_2_1_1"/>
<protein>
    <recommendedName>
        <fullName evidence="10">3-ketoacyl-CoA synthase</fullName>
        <ecNumber evidence="10">2.3.1.-</ecNumber>
    </recommendedName>
</protein>
<accession>J3LLX8</accession>
<feature type="active site" evidence="11">
    <location>
        <position position="334"/>
    </location>
</feature>
<reference evidence="15" key="1">
    <citation type="journal article" date="2013" name="Nat. Commun.">
        <title>Whole-genome sequencing of Oryza brachyantha reveals mechanisms underlying Oryza genome evolution.</title>
        <authorList>
            <person name="Chen J."/>
            <person name="Huang Q."/>
            <person name="Gao D."/>
            <person name="Wang J."/>
            <person name="Lang Y."/>
            <person name="Liu T."/>
            <person name="Li B."/>
            <person name="Bai Z."/>
            <person name="Luis Goicoechea J."/>
            <person name="Liang C."/>
            <person name="Chen C."/>
            <person name="Zhang W."/>
            <person name="Sun S."/>
            <person name="Liao Y."/>
            <person name="Zhang X."/>
            <person name="Yang L."/>
            <person name="Song C."/>
            <person name="Wang M."/>
            <person name="Shi J."/>
            <person name="Liu G."/>
            <person name="Liu J."/>
            <person name="Zhou H."/>
            <person name="Zhou W."/>
            <person name="Yu Q."/>
            <person name="An N."/>
            <person name="Chen Y."/>
            <person name="Cai Q."/>
            <person name="Wang B."/>
            <person name="Liu B."/>
            <person name="Min J."/>
            <person name="Huang Y."/>
            <person name="Wu H."/>
            <person name="Li Z."/>
            <person name="Zhang Y."/>
            <person name="Yin Y."/>
            <person name="Song W."/>
            <person name="Jiang J."/>
            <person name="Jackson S.A."/>
            <person name="Wing R.A."/>
            <person name="Wang J."/>
            <person name="Chen M."/>
        </authorList>
    </citation>
    <scope>NUCLEOTIDE SEQUENCE [LARGE SCALE GENOMIC DNA]</scope>
    <source>
        <strain evidence="15">cv. IRGC 101232</strain>
    </source>
</reference>
<dbReference type="STRING" id="4533.J3LLX8"/>
<dbReference type="CDD" id="cd00831">
    <property type="entry name" value="CHS_like"/>
    <property type="match status" value="1"/>
</dbReference>
<feature type="active site" evidence="11">
    <location>
        <position position="452"/>
    </location>
</feature>
<evidence type="ECO:0000256" key="5">
    <source>
        <dbReference type="ARBA" id="ARBA00022692"/>
    </source>
</evidence>
<dbReference type="InterPro" id="IPR012392">
    <property type="entry name" value="3-ktacl-CoA_syn"/>
</dbReference>
<evidence type="ECO:0000256" key="12">
    <source>
        <dbReference type="SAM" id="Phobius"/>
    </source>
</evidence>
<evidence type="ECO:0000313" key="16">
    <source>
        <dbReference type="Proteomes" id="UP000006038"/>
    </source>
</evidence>
<dbReference type="Gramene" id="OB03G20540.1">
    <property type="protein sequence ID" value="OB03G20540.1"/>
    <property type="gene ID" value="OB03G20540"/>
</dbReference>
<dbReference type="SUPFAM" id="SSF53901">
    <property type="entry name" value="Thiolase-like"/>
    <property type="match status" value="2"/>
</dbReference>
<evidence type="ECO:0000259" key="14">
    <source>
        <dbReference type="Pfam" id="PF08541"/>
    </source>
</evidence>
<dbReference type="FunFam" id="3.40.47.10:FF:000028">
    <property type="entry name" value="3-ketoacyl-CoA synthase"/>
    <property type="match status" value="1"/>
</dbReference>
<dbReference type="OrthoDB" id="329835at2759"/>
<dbReference type="InterPro" id="IPR016039">
    <property type="entry name" value="Thiolase-like"/>
</dbReference>
<dbReference type="UniPathway" id="UPA00094"/>
<feature type="active site" evidence="11">
    <location>
        <position position="456"/>
    </location>
</feature>
<evidence type="ECO:0000256" key="7">
    <source>
        <dbReference type="ARBA" id="ARBA00023136"/>
    </source>
</evidence>
<dbReference type="GO" id="GO:0016020">
    <property type="term" value="C:membrane"/>
    <property type="evidence" value="ECO:0007669"/>
    <property type="project" value="UniProtKB-SubCell"/>
</dbReference>
<comment type="pathway">
    <text evidence="2 10">Lipid metabolism; fatty acid biosynthesis.</text>
</comment>
<dbReference type="EnsemblPlants" id="OB03G20540.1">
    <property type="protein sequence ID" value="OB03G20540.1"/>
    <property type="gene ID" value="OB03G20540"/>
</dbReference>
<keyword evidence="16" id="KW-1185">Reference proteome</keyword>
<feature type="active site" evidence="11">
    <location>
        <position position="255"/>
    </location>
</feature>
<feature type="active site" evidence="11">
    <location>
        <position position="419"/>
    </location>
</feature>
<dbReference type="EC" id="2.3.1.-" evidence="10"/>
<name>J3LLX8_ORYBR</name>
<evidence type="ECO:0000256" key="3">
    <source>
        <dbReference type="ARBA" id="ARBA00005531"/>
    </source>
</evidence>
<dbReference type="Pfam" id="PF08541">
    <property type="entry name" value="ACP_syn_III_C"/>
    <property type="match status" value="1"/>
</dbReference>
<feature type="domain" description="FAE" evidence="13">
    <location>
        <begin position="111"/>
        <end position="399"/>
    </location>
</feature>
<comment type="subcellular location">
    <subcellularLocation>
        <location evidence="1">Membrane</location>
    </subcellularLocation>
</comment>
<evidence type="ECO:0000259" key="13">
    <source>
        <dbReference type="Pfam" id="PF08392"/>
    </source>
</evidence>
<dbReference type="GO" id="GO:0006633">
    <property type="term" value="P:fatty acid biosynthetic process"/>
    <property type="evidence" value="ECO:0007669"/>
    <property type="project" value="UniProtKB-UniPathway"/>
</dbReference>
<evidence type="ECO:0000313" key="15">
    <source>
        <dbReference type="EnsemblPlants" id="OB03G20540.1"/>
    </source>
</evidence>
<dbReference type="PANTHER" id="PTHR31561">
    <property type="entry name" value="3-KETOACYL-COA SYNTHASE"/>
    <property type="match status" value="1"/>
</dbReference>
<reference evidence="15" key="2">
    <citation type="submission" date="2013-04" db="UniProtKB">
        <authorList>
            <consortium name="EnsemblPlants"/>
        </authorList>
    </citation>
    <scope>IDENTIFICATION</scope>
</reference>